<evidence type="ECO:0000313" key="2">
    <source>
        <dbReference type="Proteomes" id="UP000834106"/>
    </source>
</evidence>
<accession>A0AAD2EE40</accession>
<sequence length="231" mass="25491">MLMGSQNGLVLSTLRMNADDAAQAVEALNVWRLPTLIVLKLHSCEGITSASMAAISHSYSLKLIDIGIIGPATPGEHKACALSRMQESLTSLALQCPFLQEVDLTECESLTNSICEVFSDEDFAPIKHLFGNDFLKIRSHFMTIGNSEVDLIAVRFSFLNYFCVLWSALSSKSHPRKKNIRKMTAVEEGENEGEDSKIESVVTYNKKLTVVDNKLHFSSEPTKGSMMLSLT</sequence>
<dbReference type="AlphaFoldDB" id="A0AAD2EE40"/>
<dbReference type="InterPro" id="IPR032675">
    <property type="entry name" value="LRR_dom_sf"/>
</dbReference>
<dbReference type="EMBL" id="OU503057">
    <property type="protein sequence ID" value="CAI9785953.1"/>
    <property type="molecule type" value="Genomic_DNA"/>
</dbReference>
<gene>
    <name evidence="1" type="ORF">FPE_LOCUS33383</name>
</gene>
<reference evidence="1" key="1">
    <citation type="submission" date="2023-05" db="EMBL/GenBank/DDBJ databases">
        <authorList>
            <person name="Huff M."/>
        </authorList>
    </citation>
    <scope>NUCLEOTIDE SEQUENCE</scope>
</reference>
<protein>
    <submittedName>
        <fullName evidence="1">Uncharacterized protein</fullName>
    </submittedName>
</protein>
<proteinExistence type="predicted"/>
<name>A0AAD2EE40_9LAMI</name>
<dbReference type="Proteomes" id="UP000834106">
    <property type="component" value="Chromosome 22"/>
</dbReference>
<organism evidence="1 2">
    <name type="scientific">Fraxinus pennsylvanica</name>
    <dbReference type="NCBI Taxonomy" id="56036"/>
    <lineage>
        <taxon>Eukaryota</taxon>
        <taxon>Viridiplantae</taxon>
        <taxon>Streptophyta</taxon>
        <taxon>Embryophyta</taxon>
        <taxon>Tracheophyta</taxon>
        <taxon>Spermatophyta</taxon>
        <taxon>Magnoliopsida</taxon>
        <taxon>eudicotyledons</taxon>
        <taxon>Gunneridae</taxon>
        <taxon>Pentapetalae</taxon>
        <taxon>asterids</taxon>
        <taxon>lamiids</taxon>
        <taxon>Lamiales</taxon>
        <taxon>Oleaceae</taxon>
        <taxon>Oleeae</taxon>
        <taxon>Fraxinus</taxon>
    </lineage>
</organism>
<evidence type="ECO:0000313" key="1">
    <source>
        <dbReference type="EMBL" id="CAI9785953.1"/>
    </source>
</evidence>
<dbReference type="Gene3D" id="3.80.10.10">
    <property type="entry name" value="Ribonuclease Inhibitor"/>
    <property type="match status" value="1"/>
</dbReference>
<keyword evidence="2" id="KW-1185">Reference proteome</keyword>
<dbReference type="SUPFAM" id="SSF52047">
    <property type="entry name" value="RNI-like"/>
    <property type="match status" value="1"/>
</dbReference>